<reference evidence="9 10" key="1">
    <citation type="submission" date="2014-05" db="EMBL/GenBank/DDBJ databases">
        <title>Complete genome sequence of Corynebacterium marinum DSM 44953.</title>
        <authorList>
            <person name="Schaffert L."/>
            <person name="Albersmeier A."/>
            <person name="Kalinowski J."/>
            <person name="Ruckert C."/>
        </authorList>
    </citation>
    <scope>NUCLEOTIDE SEQUENCE [LARGE SCALE GENOMIC DNA]</scope>
    <source>
        <strain evidence="9 10">DSM 44953</strain>
    </source>
</reference>
<dbReference type="SMART" id="SM01274">
    <property type="entry name" value="malic"/>
    <property type="match status" value="1"/>
</dbReference>
<feature type="region of interest" description="Disordered" evidence="6">
    <location>
        <begin position="250"/>
        <end position="308"/>
    </location>
</feature>
<dbReference type="GO" id="GO:0016774">
    <property type="term" value="F:phosphotransferase activity, carboxyl group as acceptor"/>
    <property type="evidence" value="ECO:0007669"/>
    <property type="project" value="InterPro"/>
</dbReference>
<dbReference type="PANTHER" id="PTHR43237">
    <property type="entry name" value="NADP-DEPENDENT MALIC ENZYME"/>
    <property type="match status" value="1"/>
</dbReference>
<organism evidence="9 10">
    <name type="scientific">Corynebacterium marinum DSM 44953</name>
    <dbReference type="NCBI Taxonomy" id="1224162"/>
    <lineage>
        <taxon>Bacteria</taxon>
        <taxon>Bacillati</taxon>
        <taxon>Actinomycetota</taxon>
        <taxon>Actinomycetes</taxon>
        <taxon>Mycobacteriales</taxon>
        <taxon>Corynebacteriaceae</taxon>
        <taxon>Corynebacterium</taxon>
    </lineage>
</organism>
<evidence type="ECO:0000256" key="4">
    <source>
        <dbReference type="ARBA" id="ARBA00022840"/>
    </source>
</evidence>
<evidence type="ECO:0000256" key="1">
    <source>
        <dbReference type="ARBA" id="ARBA00022679"/>
    </source>
</evidence>
<dbReference type="GO" id="GO:0016301">
    <property type="term" value="F:kinase activity"/>
    <property type="evidence" value="ECO:0007669"/>
    <property type="project" value="UniProtKB-KW"/>
</dbReference>
<sequence length="308" mass="31897">MRDLSLAYTPGVATVCQAIAEDPAVARPHTGVGNTVAVISDGSAVLGLGYIGPQASLPVMEGKAQLFNAFADLKAVPLVLDIRDVDELVDTIAALAPSFGGINLEDISAPRCFEVERKLIERLDIPVMHDDQHGTAVVLLAALRNAAGLLNRDFADLRVVLSGAGAAGIASVNMLLDAGVRDIVVLDSRGVIHADRADLTPVKQALAEKTNPRGVTGGVNDAFTDADTFIGLSGGSIGEEALQLMAPEPILFPSPTRPRRSTPSCPAGTGPSWPPAAATCRTRSTTSWYSPASSTAPSPQTPPPSPGR</sequence>
<dbReference type="SUPFAM" id="SSF53223">
    <property type="entry name" value="Aminoacid dehydrogenase-like, N-terminal domain"/>
    <property type="match status" value="1"/>
</dbReference>
<feature type="domain" description="Malic enzyme N-terminal" evidence="8">
    <location>
        <begin position="2"/>
        <end position="120"/>
    </location>
</feature>
<dbReference type="EMBL" id="CP007790">
    <property type="protein sequence ID" value="AJK69803.1"/>
    <property type="molecule type" value="Genomic_DNA"/>
</dbReference>
<dbReference type="InterPro" id="IPR036291">
    <property type="entry name" value="NAD(P)-bd_dom_sf"/>
</dbReference>
<dbReference type="HOGENOM" id="CLU_034446_0_0_11"/>
<dbReference type="InterPro" id="IPR012301">
    <property type="entry name" value="Malic_N_dom"/>
</dbReference>
<evidence type="ECO:0000256" key="3">
    <source>
        <dbReference type="ARBA" id="ARBA00022777"/>
    </source>
</evidence>
<dbReference type="SMART" id="SM00919">
    <property type="entry name" value="Malic_M"/>
    <property type="match status" value="1"/>
</dbReference>
<dbReference type="InterPro" id="IPR046346">
    <property type="entry name" value="Aminoacid_DH-like_N_sf"/>
</dbReference>
<evidence type="ECO:0000259" key="7">
    <source>
        <dbReference type="SMART" id="SM00919"/>
    </source>
</evidence>
<keyword evidence="3" id="KW-0418">Kinase</keyword>
<dbReference type="GO" id="GO:0051287">
    <property type="term" value="F:NAD binding"/>
    <property type="evidence" value="ECO:0007669"/>
    <property type="project" value="InterPro"/>
</dbReference>
<evidence type="ECO:0000256" key="2">
    <source>
        <dbReference type="ARBA" id="ARBA00022741"/>
    </source>
</evidence>
<evidence type="ECO:0000313" key="10">
    <source>
        <dbReference type="Proteomes" id="UP000031928"/>
    </source>
</evidence>
<evidence type="ECO:0000313" key="9">
    <source>
        <dbReference type="EMBL" id="AJK69803.1"/>
    </source>
</evidence>
<dbReference type="SUPFAM" id="SSF51735">
    <property type="entry name" value="NAD(P)-binding Rossmann-fold domains"/>
    <property type="match status" value="1"/>
</dbReference>
<accession>A0A0B6TPI1</accession>
<dbReference type="InterPro" id="IPR051674">
    <property type="entry name" value="Malate_Decarboxylase"/>
</dbReference>
<dbReference type="Proteomes" id="UP000031928">
    <property type="component" value="Chromosome"/>
</dbReference>
<dbReference type="Gene3D" id="3.40.50.720">
    <property type="entry name" value="NAD(P)-binding Rossmann-like Domain"/>
    <property type="match status" value="1"/>
</dbReference>
<keyword evidence="2" id="KW-0547">Nucleotide-binding</keyword>
<gene>
    <name evidence="9" type="ORF">B840_11155</name>
</gene>
<dbReference type="AlphaFoldDB" id="A0A0B6TPI1"/>
<dbReference type="InterPro" id="IPR012302">
    <property type="entry name" value="Malic_NAD-bd"/>
</dbReference>
<dbReference type="STRING" id="1224162.B840_11155"/>
<keyword evidence="1" id="KW-0808">Transferase</keyword>
<dbReference type="Pfam" id="PF00390">
    <property type="entry name" value="malic"/>
    <property type="match status" value="1"/>
</dbReference>
<protein>
    <submittedName>
        <fullName evidence="9">NAD-dependent malic enzyme</fullName>
        <ecNumber evidence="9">1.1.1.38</ecNumber>
    </submittedName>
</protein>
<dbReference type="GO" id="GO:0004470">
    <property type="term" value="F:malic enzyme activity"/>
    <property type="evidence" value="ECO:0007669"/>
    <property type="project" value="InterPro"/>
</dbReference>
<feature type="domain" description="Malic enzyme NAD-binding" evidence="7">
    <location>
        <begin position="132"/>
        <end position="303"/>
    </location>
</feature>
<dbReference type="EC" id="1.1.1.38" evidence="9"/>
<dbReference type="KEGG" id="cmq:B840_11155"/>
<proteinExistence type="predicted"/>
<dbReference type="GO" id="GO:0016616">
    <property type="term" value="F:oxidoreductase activity, acting on the CH-OH group of donors, NAD or NADP as acceptor"/>
    <property type="evidence" value="ECO:0007669"/>
    <property type="project" value="InterPro"/>
</dbReference>
<dbReference type="InterPro" id="IPR037062">
    <property type="entry name" value="Malic_N_dom_sf"/>
</dbReference>
<evidence type="ECO:0000259" key="8">
    <source>
        <dbReference type="SMART" id="SM01274"/>
    </source>
</evidence>
<dbReference type="GO" id="GO:0005524">
    <property type="term" value="F:ATP binding"/>
    <property type="evidence" value="ECO:0007669"/>
    <property type="project" value="UniProtKB-KW"/>
</dbReference>
<keyword evidence="10" id="KW-1185">Reference proteome</keyword>
<dbReference type="InterPro" id="IPR023865">
    <property type="entry name" value="Aliphatic_acid_kinase_CS"/>
</dbReference>
<feature type="compositionally biased region" description="Low complexity" evidence="6">
    <location>
        <begin position="276"/>
        <end position="298"/>
    </location>
</feature>
<keyword evidence="5 9" id="KW-0560">Oxidoreductase</keyword>
<evidence type="ECO:0000256" key="5">
    <source>
        <dbReference type="ARBA" id="ARBA00023002"/>
    </source>
</evidence>
<dbReference type="Pfam" id="PF03949">
    <property type="entry name" value="Malic_M"/>
    <property type="match status" value="1"/>
</dbReference>
<feature type="compositionally biased region" description="Pro residues" evidence="6">
    <location>
        <begin position="299"/>
        <end position="308"/>
    </location>
</feature>
<dbReference type="PROSITE" id="PS01076">
    <property type="entry name" value="ACETATE_KINASE_2"/>
    <property type="match status" value="1"/>
</dbReference>
<name>A0A0B6TPI1_9CORY</name>
<dbReference type="Gene3D" id="3.40.50.10380">
    <property type="entry name" value="Malic enzyme, N-terminal domain"/>
    <property type="match status" value="1"/>
</dbReference>
<keyword evidence="4" id="KW-0067">ATP-binding</keyword>
<evidence type="ECO:0000256" key="6">
    <source>
        <dbReference type="SAM" id="MobiDB-lite"/>
    </source>
</evidence>
<dbReference type="PANTHER" id="PTHR43237:SF4">
    <property type="entry name" value="NADP-DEPENDENT MALIC ENZYME"/>
    <property type="match status" value="1"/>
</dbReference>